<dbReference type="OrthoDB" id="79072at2759"/>
<dbReference type="OMA" id="EPRNEPF"/>
<evidence type="ECO:0000313" key="1">
    <source>
        <dbReference type="EMBL" id="EQC26751.1"/>
    </source>
</evidence>
<dbReference type="VEuPathDB" id="FungiDB:SDRG_15401"/>
<dbReference type="RefSeq" id="XP_008619794.1">
    <property type="nucleotide sequence ID" value="XM_008621572.1"/>
</dbReference>
<sequence length="258" mass="27473">MPQRDRADRPRLVYKESLILGVGVGLFVQESVGAGEVVALPALTQPVEEPKSLAASVVAAPPVEVRESLIAGVGLGLFAVTDLVPGDVVSVPSAKASAPMRTSATTKRAGKRRLLTLDDADQRRKHGAPTIVVRESLIAGVGLGAFAADDFEPGDVLGALDEAKDSWNEPFETLFSTAPAPAGAPVLDDWTHLVSAPEMQSAHRAMLCRNPAVPDHGWLRLTKKQLMLLLENDDDDTILNVPLSIKSLALRLRSDKTL</sequence>
<gene>
    <name evidence="1" type="ORF">SDRG_15401</name>
</gene>
<dbReference type="Proteomes" id="UP000030762">
    <property type="component" value="Unassembled WGS sequence"/>
</dbReference>
<evidence type="ECO:0008006" key="3">
    <source>
        <dbReference type="Google" id="ProtNLM"/>
    </source>
</evidence>
<reference evidence="1 2" key="1">
    <citation type="submission" date="2012-04" db="EMBL/GenBank/DDBJ databases">
        <title>The Genome Sequence of Saprolegnia declina VS20.</title>
        <authorList>
            <consortium name="The Broad Institute Genome Sequencing Platform"/>
            <person name="Russ C."/>
            <person name="Nusbaum C."/>
            <person name="Tyler B."/>
            <person name="van West P."/>
            <person name="Dieguez-Uribeondo J."/>
            <person name="de Bruijn I."/>
            <person name="Tripathy S."/>
            <person name="Jiang R."/>
            <person name="Young S.K."/>
            <person name="Zeng Q."/>
            <person name="Gargeya S."/>
            <person name="Fitzgerald M."/>
            <person name="Haas B."/>
            <person name="Abouelleil A."/>
            <person name="Alvarado L."/>
            <person name="Arachchi H.M."/>
            <person name="Berlin A."/>
            <person name="Chapman S.B."/>
            <person name="Goldberg J."/>
            <person name="Griggs A."/>
            <person name="Gujja S."/>
            <person name="Hansen M."/>
            <person name="Howarth C."/>
            <person name="Imamovic A."/>
            <person name="Larimer J."/>
            <person name="McCowen C."/>
            <person name="Montmayeur A."/>
            <person name="Murphy C."/>
            <person name="Neiman D."/>
            <person name="Pearson M."/>
            <person name="Priest M."/>
            <person name="Roberts A."/>
            <person name="Saif S."/>
            <person name="Shea T."/>
            <person name="Sisk P."/>
            <person name="Sykes S."/>
            <person name="Wortman J."/>
            <person name="Nusbaum C."/>
            <person name="Birren B."/>
        </authorList>
    </citation>
    <scope>NUCLEOTIDE SEQUENCE [LARGE SCALE GENOMIC DNA]</scope>
    <source>
        <strain evidence="1 2">VS20</strain>
    </source>
</reference>
<dbReference type="InParanoid" id="T0PWW7"/>
<dbReference type="GeneID" id="19956128"/>
<evidence type="ECO:0000313" key="2">
    <source>
        <dbReference type="Proteomes" id="UP000030762"/>
    </source>
</evidence>
<proteinExistence type="predicted"/>
<accession>T0PWW7</accession>
<keyword evidence="2" id="KW-1185">Reference proteome</keyword>
<dbReference type="EMBL" id="JH767222">
    <property type="protein sequence ID" value="EQC26751.1"/>
    <property type="molecule type" value="Genomic_DNA"/>
</dbReference>
<protein>
    <recommendedName>
        <fullName evidence="3">SET domain-containing protein</fullName>
    </recommendedName>
</protein>
<name>T0PWW7_SAPDV</name>
<dbReference type="AlphaFoldDB" id="T0PWW7"/>
<organism evidence="1 2">
    <name type="scientific">Saprolegnia diclina (strain VS20)</name>
    <dbReference type="NCBI Taxonomy" id="1156394"/>
    <lineage>
        <taxon>Eukaryota</taxon>
        <taxon>Sar</taxon>
        <taxon>Stramenopiles</taxon>
        <taxon>Oomycota</taxon>
        <taxon>Saprolegniomycetes</taxon>
        <taxon>Saprolegniales</taxon>
        <taxon>Saprolegniaceae</taxon>
        <taxon>Saprolegnia</taxon>
    </lineage>
</organism>